<dbReference type="Gene3D" id="3.30.70.360">
    <property type="match status" value="1"/>
</dbReference>
<sequence>MSHLPNRVRISLLAAALTLPMIAASTTQAAVTAADSAEVRKLIDEVMPEVIEWRRDIHQHPELGNREIRTAGLIADHLKALGIEVRTGIAHTGVVGILRGAEGGPVVALRADIDALPVTEAVDLAFASKVTTTYNGKEVGVAHACGHDAHTAILMGTAEVLAKMKDEIKGTVMFIFQPAEEGAPEGEEGGAAMMLKEGLFAELKPDAVFGLHVMPKQLGTIEVRERGTLASSDSFTIKVTGKQTHGGMPWNGVDPIVLASQIVLGLQTITSRQVDLTKSASVISVGAINGGLRANIIPNEVEMVGTIRMLDPDTRKSVHEMMERTVKNIAESGGGSAELHITPGYPVTYNDPELTRRMTPSLEKVAEVKEALPITPAEDFAFYAQEVPGMYFFLGAAPEDPKDIYPNHSPKFQVNEKALPIGVTAMTTVALDFLNSQR</sequence>
<dbReference type="Proteomes" id="UP001058461">
    <property type="component" value="Chromosome"/>
</dbReference>
<protein>
    <submittedName>
        <fullName evidence="4">Amidohydrolase</fullName>
    </submittedName>
</protein>
<evidence type="ECO:0000313" key="5">
    <source>
        <dbReference type="Proteomes" id="UP001058461"/>
    </source>
</evidence>
<keyword evidence="5" id="KW-1185">Reference proteome</keyword>
<evidence type="ECO:0000256" key="1">
    <source>
        <dbReference type="ARBA" id="ARBA00022801"/>
    </source>
</evidence>
<evidence type="ECO:0000259" key="3">
    <source>
        <dbReference type="Pfam" id="PF07687"/>
    </source>
</evidence>
<evidence type="ECO:0000313" key="4">
    <source>
        <dbReference type="EMBL" id="UTW11462.1"/>
    </source>
</evidence>
<keyword evidence="2" id="KW-0732">Signal</keyword>
<reference evidence="4" key="1">
    <citation type="submission" date="2021-04" db="EMBL/GenBank/DDBJ databases">
        <title>Oceanospirillales bacteria with DddD are important DMSP degraders in coastal seawater.</title>
        <authorList>
            <person name="Liu J."/>
        </authorList>
    </citation>
    <scope>NUCLEOTIDE SEQUENCE</scope>
    <source>
        <strain evidence="4">D13-1</strain>
    </source>
</reference>
<dbReference type="Pfam" id="PF01546">
    <property type="entry name" value="Peptidase_M20"/>
    <property type="match status" value="1"/>
</dbReference>
<accession>A0ABY5HJL9</accession>
<feature type="domain" description="Peptidase M20 dimerisation" evidence="3">
    <location>
        <begin position="233"/>
        <end position="331"/>
    </location>
</feature>
<proteinExistence type="predicted"/>
<dbReference type="PANTHER" id="PTHR11014:SF63">
    <property type="entry name" value="METALLOPEPTIDASE, PUTATIVE (AFU_ORTHOLOGUE AFUA_6G09600)-RELATED"/>
    <property type="match status" value="1"/>
</dbReference>
<dbReference type="RefSeq" id="WP_255853500.1">
    <property type="nucleotide sequence ID" value="NZ_CP073347.1"/>
</dbReference>
<dbReference type="InterPro" id="IPR011650">
    <property type="entry name" value="Peptidase_M20_dimer"/>
</dbReference>
<dbReference type="InterPro" id="IPR036264">
    <property type="entry name" value="Bact_exopeptidase_dim_dom"/>
</dbReference>
<dbReference type="Gene3D" id="3.40.630.10">
    <property type="entry name" value="Zn peptidases"/>
    <property type="match status" value="1"/>
</dbReference>
<feature type="signal peptide" evidence="2">
    <location>
        <begin position="1"/>
        <end position="29"/>
    </location>
</feature>
<dbReference type="SUPFAM" id="SSF55031">
    <property type="entry name" value="Bacterial exopeptidase dimerisation domain"/>
    <property type="match status" value="1"/>
</dbReference>
<name>A0ABY5HJL9_9GAMM</name>
<dbReference type="PANTHER" id="PTHR11014">
    <property type="entry name" value="PEPTIDASE M20 FAMILY MEMBER"/>
    <property type="match status" value="1"/>
</dbReference>
<dbReference type="InterPro" id="IPR017439">
    <property type="entry name" value="Amidohydrolase"/>
</dbReference>
<gene>
    <name evidence="4" type="ORF">KDW95_19725</name>
</gene>
<dbReference type="PIRSF" id="PIRSF005962">
    <property type="entry name" value="Pept_M20D_amidohydro"/>
    <property type="match status" value="1"/>
</dbReference>
<evidence type="ECO:0000256" key="2">
    <source>
        <dbReference type="SAM" id="SignalP"/>
    </source>
</evidence>
<dbReference type="InterPro" id="IPR002933">
    <property type="entry name" value="Peptidase_M20"/>
</dbReference>
<keyword evidence="1" id="KW-0378">Hydrolase</keyword>
<dbReference type="SUPFAM" id="SSF53187">
    <property type="entry name" value="Zn-dependent exopeptidases"/>
    <property type="match status" value="1"/>
</dbReference>
<organism evidence="4 5">
    <name type="scientific">Marinobacterium rhizophilum</name>
    <dbReference type="NCBI Taxonomy" id="420402"/>
    <lineage>
        <taxon>Bacteria</taxon>
        <taxon>Pseudomonadati</taxon>
        <taxon>Pseudomonadota</taxon>
        <taxon>Gammaproteobacteria</taxon>
        <taxon>Oceanospirillales</taxon>
        <taxon>Oceanospirillaceae</taxon>
        <taxon>Marinobacterium</taxon>
    </lineage>
</organism>
<dbReference type="EMBL" id="CP073347">
    <property type="protein sequence ID" value="UTW11462.1"/>
    <property type="molecule type" value="Genomic_DNA"/>
</dbReference>
<dbReference type="NCBIfam" id="TIGR01891">
    <property type="entry name" value="amidohydrolases"/>
    <property type="match status" value="1"/>
</dbReference>
<dbReference type="Pfam" id="PF07687">
    <property type="entry name" value="M20_dimer"/>
    <property type="match status" value="1"/>
</dbReference>
<feature type="chain" id="PRO_5046210987" evidence="2">
    <location>
        <begin position="30"/>
        <end position="438"/>
    </location>
</feature>